<accession>A0A1V9XCV9</accession>
<sequence length="130" mass="14610">MVDIDSASMSVDLPETEEQLSASQILSKDLAAMLNVHDIDTVRNTQKVLLERFEKSNCMLATCNGLSQSRLAAATKEISQHVTLLQELKKDLENVFSRIRFLKSTLANQYPDAFANVKLQEVHEEDEGEE</sequence>
<evidence type="ECO:0000313" key="5">
    <source>
        <dbReference type="Proteomes" id="UP000192247"/>
    </source>
</evidence>
<dbReference type="OrthoDB" id="10258877at2759"/>
<evidence type="ECO:0000256" key="1">
    <source>
        <dbReference type="ARBA" id="ARBA00005913"/>
    </source>
</evidence>
<dbReference type="InParanoid" id="A0A1V9XCV9"/>
<dbReference type="EMBL" id="MNPL01014727">
    <property type="protein sequence ID" value="OQR71377.1"/>
    <property type="molecule type" value="Genomic_DNA"/>
</dbReference>
<feature type="coiled-coil region" evidence="2">
    <location>
        <begin position="71"/>
        <end position="105"/>
    </location>
</feature>
<dbReference type="STRING" id="418985.A0A1V9XCV9"/>
<keyword evidence="2" id="KW-0175">Coiled coil</keyword>
<keyword evidence="5" id="KW-1185">Reference proteome</keyword>
<proteinExistence type="inferred from homology"/>
<evidence type="ECO:0000259" key="3">
    <source>
        <dbReference type="Pfam" id="PF10241"/>
    </source>
</evidence>
<dbReference type="PANTHER" id="PTHR13511">
    <property type="entry name" value="KXDL MOTIF-CONTAINING PROTEIN 1"/>
    <property type="match status" value="1"/>
</dbReference>
<dbReference type="GO" id="GO:0032418">
    <property type="term" value="P:lysosome localization"/>
    <property type="evidence" value="ECO:0007669"/>
    <property type="project" value="TreeGrafter"/>
</dbReference>
<protein>
    <submittedName>
        <fullName evidence="4">KxDL motif-containing protein</fullName>
    </submittedName>
</protein>
<dbReference type="InterPro" id="IPR039843">
    <property type="entry name" value="KXD1-like"/>
</dbReference>
<evidence type="ECO:0000313" key="4">
    <source>
        <dbReference type="EMBL" id="OQR71377.1"/>
    </source>
</evidence>
<dbReference type="InterPro" id="IPR019371">
    <property type="entry name" value="KxDL_dom"/>
</dbReference>
<comment type="similarity">
    <text evidence="1">Belongs to the KXD1 family.</text>
</comment>
<dbReference type="FunCoup" id="A0A1V9XCV9">
    <property type="interactions" value="98"/>
</dbReference>
<feature type="domain" description="KxDL" evidence="3">
    <location>
        <begin position="30"/>
        <end position="114"/>
    </location>
</feature>
<reference evidence="4 5" key="1">
    <citation type="journal article" date="2017" name="Gigascience">
        <title>Draft genome of the honey bee ectoparasitic mite, Tropilaelaps mercedesae, is shaped by the parasitic life history.</title>
        <authorList>
            <person name="Dong X."/>
            <person name="Armstrong S.D."/>
            <person name="Xia D."/>
            <person name="Makepeace B.L."/>
            <person name="Darby A.C."/>
            <person name="Kadowaki T."/>
        </authorList>
    </citation>
    <scope>NUCLEOTIDE SEQUENCE [LARGE SCALE GENOMIC DNA]</scope>
    <source>
        <strain evidence="4">Wuxi-XJTLU</strain>
    </source>
</reference>
<dbReference type="AlphaFoldDB" id="A0A1V9XCV9"/>
<dbReference type="GO" id="GO:0099078">
    <property type="term" value="C:BORC complex"/>
    <property type="evidence" value="ECO:0007669"/>
    <property type="project" value="TreeGrafter"/>
</dbReference>
<dbReference type="PANTHER" id="PTHR13511:SF0">
    <property type="entry name" value="KXDL MOTIF-CONTAINING PROTEIN 1"/>
    <property type="match status" value="1"/>
</dbReference>
<dbReference type="Proteomes" id="UP000192247">
    <property type="component" value="Unassembled WGS sequence"/>
</dbReference>
<dbReference type="Pfam" id="PF10241">
    <property type="entry name" value="KxDL"/>
    <property type="match status" value="1"/>
</dbReference>
<name>A0A1V9XCV9_9ACAR</name>
<gene>
    <name evidence="4" type="ORF">BIW11_11038</name>
</gene>
<evidence type="ECO:0000256" key="2">
    <source>
        <dbReference type="SAM" id="Coils"/>
    </source>
</evidence>
<organism evidence="4 5">
    <name type="scientific">Tropilaelaps mercedesae</name>
    <dbReference type="NCBI Taxonomy" id="418985"/>
    <lineage>
        <taxon>Eukaryota</taxon>
        <taxon>Metazoa</taxon>
        <taxon>Ecdysozoa</taxon>
        <taxon>Arthropoda</taxon>
        <taxon>Chelicerata</taxon>
        <taxon>Arachnida</taxon>
        <taxon>Acari</taxon>
        <taxon>Parasitiformes</taxon>
        <taxon>Mesostigmata</taxon>
        <taxon>Gamasina</taxon>
        <taxon>Dermanyssoidea</taxon>
        <taxon>Laelapidae</taxon>
        <taxon>Tropilaelaps</taxon>
    </lineage>
</organism>
<comment type="caution">
    <text evidence="4">The sequence shown here is derived from an EMBL/GenBank/DDBJ whole genome shotgun (WGS) entry which is preliminary data.</text>
</comment>